<keyword evidence="5 11" id="KW-0521">NADP</keyword>
<keyword evidence="7 11" id="KW-0560">Oxidoreductase</keyword>
<keyword evidence="6" id="KW-1133">Transmembrane helix</keyword>
<name>A0A0L0CNT4_LUCCU</name>
<dbReference type="Pfam" id="PF03015">
    <property type="entry name" value="Sterile"/>
    <property type="match status" value="1"/>
</dbReference>
<accession>A0A0L0CNT4</accession>
<comment type="subcellular location">
    <subcellularLocation>
        <location evidence="1">Membrane</location>
        <topology evidence="1">Multi-pass membrane protein</topology>
    </subcellularLocation>
</comment>
<feature type="domain" description="Fatty acyl-CoA reductase C-terminal" evidence="12">
    <location>
        <begin position="390"/>
        <end position="475"/>
    </location>
</feature>
<evidence type="ECO:0000256" key="5">
    <source>
        <dbReference type="ARBA" id="ARBA00022857"/>
    </source>
</evidence>
<comment type="function">
    <text evidence="11">Catalyzes the reduction of fatty acyl-CoA to fatty alcohols.</text>
</comment>
<dbReference type="STRING" id="7375.A0A0L0CNT4"/>
<dbReference type="InterPro" id="IPR033640">
    <property type="entry name" value="FAR_C"/>
</dbReference>
<evidence type="ECO:0000256" key="4">
    <source>
        <dbReference type="ARBA" id="ARBA00022692"/>
    </source>
</evidence>
<dbReference type="CDD" id="cd05236">
    <property type="entry name" value="FAR-N_SDR_e"/>
    <property type="match status" value="1"/>
</dbReference>
<reference evidence="14 15" key="1">
    <citation type="journal article" date="2015" name="Nat. Commun.">
        <title>Lucilia cuprina genome unlocks parasitic fly biology to underpin future interventions.</title>
        <authorList>
            <person name="Anstead C.A."/>
            <person name="Korhonen P.K."/>
            <person name="Young N.D."/>
            <person name="Hall R.S."/>
            <person name="Jex A.R."/>
            <person name="Murali S.C."/>
            <person name="Hughes D.S."/>
            <person name="Lee S.F."/>
            <person name="Perry T."/>
            <person name="Stroehlein A.J."/>
            <person name="Ansell B.R."/>
            <person name="Breugelmans B."/>
            <person name="Hofmann A."/>
            <person name="Qu J."/>
            <person name="Dugan S."/>
            <person name="Lee S.L."/>
            <person name="Chao H."/>
            <person name="Dinh H."/>
            <person name="Han Y."/>
            <person name="Doddapaneni H.V."/>
            <person name="Worley K.C."/>
            <person name="Muzny D.M."/>
            <person name="Ioannidis P."/>
            <person name="Waterhouse R.M."/>
            <person name="Zdobnov E.M."/>
            <person name="James P.J."/>
            <person name="Bagnall N.H."/>
            <person name="Kotze A.C."/>
            <person name="Gibbs R.A."/>
            <person name="Richards S."/>
            <person name="Batterham P."/>
            <person name="Gasser R.B."/>
        </authorList>
    </citation>
    <scope>NUCLEOTIDE SEQUENCE [LARGE SCALE GENOMIC DNA]</scope>
    <source>
        <strain evidence="14 15">LS</strain>
        <tissue evidence="14">Full body</tissue>
    </source>
</reference>
<evidence type="ECO:0000256" key="8">
    <source>
        <dbReference type="ARBA" id="ARBA00023098"/>
    </source>
</evidence>
<dbReference type="FunFam" id="3.40.50.720:FF:000143">
    <property type="entry name" value="Fatty acyl-CoA reductase"/>
    <property type="match status" value="1"/>
</dbReference>
<dbReference type="InterPro" id="IPR013120">
    <property type="entry name" value="FAR_NAD-bd"/>
</dbReference>
<keyword evidence="3 11" id="KW-0444">Lipid biosynthesis</keyword>
<dbReference type="GO" id="GO:0080019">
    <property type="term" value="F:alcohol-forming very long-chain fatty acyl-CoA reductase activity"/>
    <property type="evidence" value="ECO:0007669"/>
    <property type="project" value="InterPro"/>
</dbReference>
<keyword evidence="15" id="KW-1185">Reference proteome</keyword>
<dbReference type="PANTHER" id="PTHR11011">
    <property type="entry name" value="MALE STERILITY PROTEIN 2-RELATED"/>
    <property type="match status" value="1"/>
</dbReference>
<dbReference type="PANTHER" id="PTHR11011:SF24">
    <property type="entry name" value="FATTY ACYL-COA REDUCTASE"/>
    <property type="match status" value="1"/>
</dbReference>
<organism evidence="14 15">
    <name type="scientific">Lucilia cuprina</name>
    <name type="common">Green bottle fly</name>
    <name type="synonym">Australian sheep blowfly</name>
    <dbReference type="NCBI Taxonomy" id="7375"/>
    <lineage>
        <taxon>Eukaryota</taxon>
        <taxon>Metazoa</taxon>
        <taxon>Ecdysozoa</taxon>
        <taxon>Arthropoda</taxon>
        <taxon>Hexapoda</taxon>
        <taxon>Insecta</taxon>
        <taxon>Pterygota</taxon>
        <taxon>Neoptera</taxon>
        <taxon>Endopterygota</taxon>
        <taxon>Diptera</taxon>
        <taxon>Brachycera</taxon>
        <taxon>Muscomorpha</taxon>
        <taxon>Oestroidea</taxon>
        <taxon>Calliphoridae</taxon>
        <taxon>Luciliinae</taxon>
        <taxon>Lucilia</taxon>
    </lineage>
</organism>
<dbReference type="EC" id="1.2.1.84" evidence="11"/>
<dbReference type="SUPFAM" id="SSF51735">
    <property type="entry name" value="NAD(P)-binding Rossmann-fold domains"/>
    <property type="match status" value="1"/>
</dbReference>
<dbReference type="AlphaFoldDB" id="A0A0L0CNT4"/>
<evidence type="ECO:0000256" key="3">
    <source>
        <dbReference type="ARBA" id="ARBA00022516"/>
    </source>
</evidence>
<gene>
    <name evidence="14" type="ORF">FF38_11484</name>
</gene>
<proteinExistence type="inferred from homology"/>
<keyword evidence="9" id="KW-0472">Membrane</keyword>
<comment type="catalytic activity">
    <reaction evidence="10 11">
        <text>a long-chain fatty acyl-CoA + 2 NADPH + 2 H(+) = a long-chain primary fatty alcohol + 2 NADP(+) + CoA</text>
        <dbReference type="Rhea" id="RHEA:52716"/>
        <dbReference type="ChEBI" id="CHEBI:15378"/>
        <dbReference type="ChEBI" id="CHEBI:57287"/>
        <dbReference type="ChEBI" id="CHEBI:57783"/>
        <dbReference type="ChEBI" id="CHEBI:58349"/>
        <dbReference type="ChEBI" id="CHEBI:77396"/>
        <dbReference type="ChEBI" id="CHEBI:83139"/>
        <dbReference type="EC" id="1.2.1.84"/>
    </reaction>
</comment>
<dbReference type="InterPro" id="IPR026055">
    <property type="entry name" value="FAR"/>
</dbReference>
<dbReference type="OrthoDB" id="429813at2759"/>
<dbReference type="EMBL" id="JRES01000130">
    <property type="protein sequence ID" value="KNC33921.1"/>
    <property type="molecule type" value="Genomic_DNA"/>
</dbReference>
<evidence type="ECO:0000313" key="15">
    <source>
        <dbReference type="Proteomes" id="UP000037069"/>
    </source>
</evidence>
<dbReference type="GO" id="GO:0035336">
    <property type="term" value="P:long-chain fatty-acyl-CoA metabolic process"/>
    <property type="evidence" value="ECO:0007669"/>
    <property type="project" value="TreeGrafter"/>
</dbReference>
<dbReference type="Pfam" id="PF07993">
    <property type="entry name" value="NAD_binding_4"/>
    <property type="match status" value="1"/>
</dbReference>
<dbReference type="GO" id="GO:0005777">
    <property type="term" value="C:peroxisome"/>
    <property type="evidence" value="ECO:0007669"/>
    <property type="project" value="TreeGrafter"/>
</dbReference>
<dbReference type="GO" id="GO:0102965">
    <property type="term" value="F:alcohol-forming long-chain fatty acyl-CoA reductase activity"/>
    <property type="evidence" value="ECO:0007669"/>
    <property type="project" value="UniProtKB-EC"/>
</dbReference>
<sequence length="513" mass="59163">MGRRPIIVIYKNGRNIFQLGKRSNNNKMLINDFFANREIFITGGTGFLGKALIEKLLRDCPKIKVIYILLRGKRSFSVEERMEEFKKHKIFDRIHQQCPEVLNKLHAIQGDSQELGLGIAAKDLELLKNVSIIFHMAANVKFDDPLRSSILLNTRGTWELVKIAEKLKNLVAFVHCSTAYCNPFEKVVEERVYKMPVDWRKTIKIAETYDEDIINALCAKYTGNYPNTYTFTKNLSEQIIQEYSSKLPMSIFRPSIVLNAFKEPHPGWIDNMNGPLSAMVGLSVGILPILYCNANIKMDCIPVDIVTKLTIVACYKLGVQTLKKDHKVLDVINCATGDIFYINMHRATLLYNKSIEDNPMENCIWYFDSPWLTTCYYNFAFHLYLMNLPLALLIDTALRLVGRQPLMLKISRRFMYTTKAVSFFALTEYAIMNKNMIDLEKYIPESELDTYKVLKDTVDIDFSEYFDNAVRGVKYNFFDQPVVATEAARKRFKTFNIISKSIKLIDHLLIKSA</sequence>
<dbReference type="GO" id="GO:0016020">
    <property type="term" value="C:membrane"/>
    <property type="evidence" value="ECO:0007669"/>
    <property type="project" value="UniProtKB-SubCell"/>
</dbReference>
<evidence type="ECO:0000256" key="11">
    <source>
        <dbReference type="RuleBase" id="RU363097"/>
    </source>
</evidence>
<comment type="caution">
    <text evidence="14">The sequence shown here is derived from an EMBL/GenBank/DDBJ whole genome shotgun (WGS) entry which is preliminary data.</text>
</comment>
<protein>
    <recommendedName>
        <fullName evidence="11">Fatty acyl-CoA reductase</fullName>
        <ecNumber evidence="11">1.2.1.84</ecNumber>
    </recommendedName>
</protein>
<keyword evidence="8 11" id="KW-0443">Lipid metabolism</keyword>
<feature type="domain" description="Thioester reductase (TE)" evidence="13">
    <location>
        <begin position="41"/>
        <end position="308"/>
    </location>
</feature>
<evidence type="ECO:0000259" key="12">
    <source>
        <dbReference type="Pfam" id="PF03015"/>
    </source>
</evidence>
<keyword evidence="4" id="KW-0812">Transmembrane</keyword>
<evidence type="ECO:0000256" key="7">
    <source>
        <dbReference type="ARBA" id="ARBA00023002"/>
    </source>
</evidence>
<dbReference type="Gene3D" id="3.40.50.720">
    <property type="entry name" value="NAD(P)-binding Rossmann-like Domain"/>
    <property type="match status" value="1"/>
</dbReference>
<dbReference type="InterPro" id="IPR036291">
    <property type="entry name" value="NAD(P)-bd_dom_sf"/>
</dbReference>
<evidence type="ECO:0000256" key="6">
    <source>
        <dbReference type="ARBA" id="ARBA00022989"/>
    </source>
</evidence>
<comment type="similarity">
    <text evidence="2 11">Belongs to the fatty acyl-CoA reductase family.</text>
</comment>
<evidence type="ECO:0000256" key="9">
    <source>
        <dbReference type="ARBA" id="ARBA00023136"/>
    </source>
</evidence>
<evidence type="ECO:0000313" key="14">
    <source>
        <dbReference type="EMBL" id="KNC33921.1"/>
    </source>
</evidence>
<evidence type="ECO:0000256" key="1">
    <source>
        <dbReference type="ARBA" id="ARBA00004141"/>
    </source>
</evidence>
<evidence type="ECO:0000259" key="13">
    <source>
        <dbReference type="Pfam" id="PF07993"/>
    </source>
</evidence>
<dbReference type="OMA" id="EITEECH"/>
<dbReference type="Proteomes" id="UP000037069">
    <property type="component" value="Unassembled WGS sequence"/>
</dbReference>
<evidence type="ECO:0000256" key="10">
    <source>
        <dbReference type="ARBA" id="ARBA00052530"/>
    </source>
</evidence>
<evidence type="ECO:0000256" key="2">
    <source>
        <dbReference type="ARBA" id="ARBA00005928"/>
    </source>
</evidence>